<evidence type="ECO:0008006" key="4">
    <source>
        <dbReference type="Google" id="ProtNLM"/>
    </source>
</evidence>
<sequence>MRVLASVTGQFHARNITRCSSLRLLLASRPENIRSSKCIKMSSTKLFAPAADRNKEPICEVLSSYFTLGGGPKGVILEIASGTGQHCAHFANNLPSSISWQPTEYAGHPGPTAPAQAVPPVLASINAYTEGLQNVLPAIAMDAAAADWDVGPTPRDHFIGVLATNITHISPYSVTEGLVGGAGKLLSSEGKLMIYGPFKVDGKATPESNANFDATLKSQNPEWGLRDVEAVQALGEASGFTLTKCHNMPANNLMLVFTKK</sequence>
<organism evidence="2 3">
    <name type="scientific">Cymbomonas tetramitiformis</name>
    <dbReference type="NCBI Taxonomy" id="36881"/>
    <lineage>
        <taxon>Eukaryota</taxon>
        <taxon>Viridiplantae</taxon>
        <taxon>Chlorophyta</taxon>
        <taxon>Pyramimonadophyceae</taxon>
        <taxon>Pyramimonadales</taxon>
        <taxon>Pyramimonadaceae</taxon>
        <taxon>Cymbomonas</taxon>
    </lineage>
</organism>
<dbReference type="InterPro" id="IPR029063">
    <property type="entry name" value="SAM-dependent_MTases_sf"/>
</dbReference>
<evidence type="ECO:0000256" key="1">
    <source>
        <dbReference type="ARBA" id="ARBA00008308"/>
    </source>
</evidence>
<comment type="similarity">
    <text evidence="1">Belongs to the UPF0585 family.</text>
</comment>
<dbReference type="SUPFAM" id="SSF53335">
    <property type="entry name" value="S-adenosyl-L-methionine-dependent methyltransferases"/>
    <property type="match status" value="1"/>
</dbReference>
<dbReference type="AlphaFoldDB" id="A0AAE0BUP3"/>
<dbReference type="Pfam" id="PF06080">
    <property type="entry name" value="DUF938"/>
    <property type="match status" value="1"/>
</dbReference>
<dbReference type="InterPro" id="IPR010342">
    <property type="entry name" value="DUF938"/>
</dbReference>
<dbReference type="Proteomes" id="UP001190700">
    <property type="component" value="Unassembled WGS sequence"/>
</dbReference>
<dbReference type="PANTHER" id="PTHR20974">
    <property type="entry name" value="UPF0585 PROTEIN CG18661"/>
    <property type="match status" value="1"/>
</dbReference>
<name>A0AAE0BUP3_9CHLO</name>
<dbReference type="Gene3D" id="3.40.50.150">
    <property type="entry name" value="Vaccinia Virus protein VP39"/>
    <property type="match status" value="1"/>
</dbReference>
<accession>A0AAE0BUP3</accession>
<keyword evidence="3" id="KW-1185">Reference proteome</keyword>
<proteinExistence type="inferred from homology"/>
<comment type="caution">
    <text evidence="2">The sequence shown here is derived from an EMBL/GenBank/DDBJ whole genome shotgun (WGS) entry which is preliminary data.</text>
</comment>
<protein>
    <recommendedName>
        <fullName evidence="4">DUF938 domain-containing protein</fullName>
    </recommendedName>
</protein>
<gene>
    <name evidence="2" type="ORF">CYMTET_48137</name>
</gene>
<evidence type="ECO:0000313" key="2">
    <source>
        <dbReference type="EMBL" id="KAK3242150.1"/>
    </source>
</evidence>
<dbReference type="PANTHER" id="PTHR20974:SF0">
    <property type="entry name" value="UPF0585 PROTEIN CG18661"/>
    <property type="match status" value="1"/>
</dbReference>
<reference evidence="2 3" key="1">
    <citation type="journal article" date="2015" name="Genome Biol. Evol.">
        <title>Comparative Genomics of a Bacterivorous Green Alga Reveals Evolutionary Causalities and Consequences of Phago-Mixotrophic Mode of Nutrition.</title>
        <authorList>
            <person name="Burns J.A."/>
            <person name="Paasch A."/>
            <person name="Narechania A."/>
            <person name="Kim E."/>
        </authorList>
    </citation>
    <scope>NUCLEOTIDE SEQUENCE [LARGE SCALE GENOMIC DNA]</scope>
    <source>
        <strain evidence="2 3">PLY_AMNH</strain>
    </source>
</reference>
<dbReference type="EMBL" id="LGRX02033226">
    <property type="protein sequence ID" value="KAK3242150.1"/>
    <property type="molecule type" value="Genomic_DNA"/>
</dbReference>
<evidence type="ECO:0000313" key="3">
    <source>
        <dbReference type="Proteomes" id="UP001190700"/>
    </source>
</evidence>